<name>A0A846LNT7_9ACTN</name>
<evidence type="ECO:0000256" key="1">
    <source>
        <dbReference type="ARBA" id="ARBA00009108"/>
    </source>
</evidence>
<accession>A0A846LNT7</accession>
<evidence type="ECO:0000313" key="5">
    <source>
        <dbReference type="Proteomes" id="UP000648663"/>
    </source>
</evidence>
<reference evidence="2" key="4">
    <citation type="submission" date="2024-05" db="EMBL/GenBank/DDBJ databases">
        <authorList>
            <person name="Sun Q."/>
            <person name="Zhou Y."/>
        </authorList>
    </citation>
    <scope>NUCLEOTIDE SEQUENCE</scope>
    <source>
        <strain evidence="2">CGMCC 4.5581</strain>
    </source>
</reference>
<evidence type="ECO:0000313" key="4">
    <source>
        <dbReference type="Proteomes" id="UP000552836"/>
    </source>
</evidence>
<organism evidence="3 4">
    <name type="scientific">Modestobacter marinus</name>
    <dbReference type="NCBI Taxonomy" id="477641"/>
    <lineage>
        <taxon>Bacteria</taxon>
        <taxon>Bacillati</taxon>
        <taxon>Actinomycetota</taxon>
        <taxon>Actinomycetes</taxon>
        <taxon>Geodermatophilales</taxon>
        <taxon>Geodermatophilaceae</taxon>
        <taxon>Modestobacter</taxon>
    </lineage>
</organism>
<proteinExistence type="inferred from homology"/>
<dbReference type="EMBL" id="JAAMPA010000002">
    <property type="protein sequence ID" value="NIH69141.1"/>
    <property type="molecule type" value="Genomic_DNA"/>
</dbReference>
<dbReference type="EMBL" id="BMMI01000007">
    <property type="protein sequence ID" value="GGL77277.1"/>
    <property type="molecule type" value="Genomic_DNA"/>
</dbReference>
<protein>
    <submittedName>
        <fullName evidence="2">Membrane protein</fullName>
    </submittedName>
    <submittedName>
        <fullName evidence="3">Uncharacterized protein YlxW (UPF0749 family)</fullName>
    </submittedName>
</protein>
<dbReference type="Proteomes" id="UP000552836">
    <property type="component" value="Unassembled WGS sequence"/>
</dbReference>
<sequence length="324" mass="32901">MSAPAPGRPRSLGASLLDQVLADTLDPAYAQVAAARAAEAARQADGATADPGPAPRPSWLQRNRGQLLVAAALLLAGLLAAVTYRQAAAGAQGREAAREALREDIVQESAVGDDLAAQLQQLTAEVAQTRQQALDTSVVGQRALSELAEAQQGAAAVAVSGPGLLVTVGNAPPAADSDPVGGSDQIALAGRVQDGDLQLAVNALWASGAEAVSINGQRVGPTTAIRQAGDAILVDFRPVMDPYEISAVGEPDDLARAFLATPEANELATLTKDFGIVFDFARSDDLELPAGSSAELVFAEPLVAAEEQGEALAPATPDPPTDGG</sequence>
<dbReference type="RefSeq" id="WP_166756716.1">
    <property type="nucleotide sequence ID" value="NZ_BAABJU010000003.1"/>
</dbReference>
<dbReference type="GO" id="GO:0005886">
    <property type="term" value="C:plasma membrane"/>
    <property type="evidence" value="ECO:0007669"/>
    <property type="project" value="TreeGrafter"/>
</dbReference>
<gene>
    <name evidence="3" type="ORF">FB380_003629</name>
    <name evidence="2" type="ORF">GCM10011589_36590</name>
</gene>
<comment type="similarity">
    <text evidence="1">Belongs to the UPF0749 family.</text>
</comment>
<dbReference type="Proteomes" id="UP000648663">
    <property type="component" value="Unassembled WGS sequence"/>
</dbReference>
<evidence type="ECO:0000313" key="3">
    <source>
        <dbReference type="EMBL" id="NIH69141.1"/>
    </source>
</evidence>
<dbReference type="Pfam" id="PF05949">
    <property type="entry name" value="DUF881"/>
    <property type="match status" value="1"/>
</dbReference>
<evidence type="ECO:0000313" key="2">
    <source>
        <dbReference type="EMBL" id="GGL77277.1"/>
    </source>
</evidence>
<dbReference type="PANTHER" id="PTHR37313:SF1">
    <property type="entry name" value="UPF0749 PROTEIN RV1823"/>
    <property type="match status" value="1"/>
</dbReference>
<dbReference type="InterPro" id="IPR010273">
    <property type="entry name" value="DUF881"/>
</dbReference>
<reference evidence="2" key="1">
    <citation type="journal article" date="2014" name="Int. J. Syst. Evol. Microbiol.">
        <title>Complete genome of a new Firmicutes species belonging to the dominant human colonic microbiota ('Ruminococcus bicirculans') reveals two chromosomes and a selective capacity to utilize plant glucans.</title>
        <authorList>
            <consortium name="NISC Comparative Sequencing Program"/>
            <person name="Wegmann U."/>
            <person name="Louis P."/>
            <person name="Goesmann A."/>
            <person name="Henrissat B."/>
            <person name="Duncan S.H."/>
            <person name="Flint H.J."/>
        </authorList>
    </citation>
    <scope>NUCLEOTIDE SEQUENCE</scope>
    <source>
        <strain evidence="2">CGMCC 4.5581</strain>
    </source>
</reference>
<comment type="caution">
    <text evidence="3">The sequence shown here is derived from an EMBL/GenBank/DDBJ whole genome shotgun (WGS) entry which is preliminary data.</text>
</comment>
<dbReference type="PANTHER" id="PTHR37313">
    <property type="entry name" value="UPF0749 PROTEIN RV1825"/>
    <property type="match status" value="1"/>
</dbReference>
<dbReference type="Gene3D" id="3.30.70.1880">
    <property type="entry name" value="Protein of unknown function DUF881"/>
    <property type="match status" value="1"/>
</dbReference>
<reference evidence="3 4" key="3">
    <citation type="submission" date="2020-02" db="EMBL/GenBank/DDBJ databases">
        <title>Sequencing the genomes of 1000 actinobacteria strains.</title>
        <authorList>
            <person name="Klenk H.-P."/>
        </authorList>
    </citation>
    <scope>NUCLEOTIDE SEQUENCE [LARGE SCALE GENOMIC DNA]</scope>
    <source>
        <strain evidence="3 4">DSM 45201</strain>
    </source>
</reference>
<reference evidence="5" key="2">
    <citation type="journal article" date="2019" name="Int. J. Syst. Evol. Microbiol.">
        <title>The Global Catalogue of Microorganisms (GCM) 10K type strain sequencing project: providing services to taxonomists for standard genome sequencing and annotation.</title>
        <authorList>
            <consortium name="The Broad Institute Genomics Platform"/>
            <consortium name="The Broad Institute Genome Sequencing Center for Infectious Disease"/>
            <person name="Wu L."/>
            <person name="Ma J."/>
        </authorList>
    </citation>
    <scope>NUCLEOTIDE SEQUENCE [LARGE SCALE GENOMIC DNA]</scope>
    <source>
        <strain evidence="5">CGMCC 4.5581</strain>
    </source>
</reference>
<keyword evidence="5" id="KW-1185">Reference proteome</keyword>
<dbReference type="AlphaFoldDB" id="A0A846LNT7"/>